<reference evidence="2 3" key="1">
    <citation type="submission" date="2014-07" db="EMBL/GenBank/DDBJ databases">
        <authorList>
            <person name="McCorrison J."/>
            <person name="Sanka R."/>
            <person name="Torralba M."/>
            <person name="Gillis M."/>
            <person name="Haft D.H."/>
            <person name="Methe B."/>
            <person name="Sutton G."/>
            <person name="Nelson K.E."/>
        </authorList>
    </citation>
    <scope>NUCLEOTIDE SEQUENCE [LARGE SCALE GENOMIC DNA]</scope>
    <source>
        <strain evidence="2 3">DNF00058</strain>
    </source>
</reference>
<dbReference type="SUPFAM" id="SSF110849">
    <property type="entry name" value="ParB/Sulfiredoxin"/>
    <property type="match status" value="1"/>
</dbReference>
<protein>
    <recommendedName>
        <fullName evidence="1">GmrSD restriction endonucleases N-terminal domain-containing protein</fullName>
    </recommendedName>
</protein>
<feature type="domain" description="GmrSD restriction endonucleases N-terminal" evidence="1">
    <location>
        <begin position="13"/>
        <end position="198"/>
    </location>
</feature>
<proteinExistence type="predicted"/>
<name>A0A096AVC5_9BACT</name>
<dbReference type="Proteomes" id="UP000029614">
    <property type="component" value="Unassembled WGS sequence"/>
</dbReference>
<sequence>MEFEPKGILKIEGSFFVPDYQRGYRWGTSEVELLLNDITENGKQHGQNYYLQPIVVKAIGKNNYELIDGQQRLTTLYLILSYLRKQLPSARIRYDITYETRKETHDYLQNIDFSKKEDNIDFFFIANAFETIEGWFEKKQKNGEDLLGVCINFYQQLNDNVKIIWYEPDENVSGVELFTRLNIGRIPLTNSELVRALFLSRNCVLTDGRQLEIAAEWDNIEKELHSPAFWAFLTNYNPKEYPNRIELLFDMMAGGRKTKDKYATFFFFNQRINEQGDKIDVWNSIIAFYEQLKEWYESRELFHKVGYLVALNQENLRRLLNETKKMKKSEVSNYIDCKIKESLKGIESLESLNYHDNYQDIHNVLLLFNIISIMKNDDESLRFPFDKYKANGVKWSLEHIHAQNAETLNTSEKRKEWLRLHYEVLPKGNSEDIKELEIRITEALNLDVVSRELFTTLQRDVFSFFSEEENGEYIDNLSNMALLNCADNAALNNSVFEVKRHQIIQMDKKGHFIPYCTRMVFLKYYNSEINSQLHSWDENDRKAYMAAISEALSPYLTSITEE</sequence>
<keyword evidence="3" id="KW-1185">Reference proteome</keyword>
<comment type="caution">
    <text evidence="2">The sequence shown here is derived from an EMBL/GenBank/DDBJ whole genome shotgun (WGS) entry which is preliminary data.</text>
</comment>
<dbReference type="PANTHER" id="PTHR35149">
    <property type="entry name" value="SLL5132 PROTEIN"/>
    <property type="match status" value="1"/>
</dbReference>
<dbReference type="InterPro" id="IPR004919">
    <property type="entry name" value="GmrSD_N"/>
</dbReference>
<evidence type="ECO:0000259" key="1">
    <source>
        <dbReference type="Pfam" id="PF03235"/>
    </source>
</evidence>
<dbReference type="CDD" id="cd16387">
    <property type="entry name" value="ParB_N_Srx"/>
    <property type="match status" value="1"/>
</dbReference>
<gene>
    <name evidence="2" type="ORF">HMPREF9302_09030</name>
</gene>
<accession>A0A096AVC5</accession>
<evidence type="ECO:0000313" key="2">
    <source>
        <dbReference type="EMBL" id="KGF51038.1"/>
    </source>
</evidence>
<dbReference type="PANTHER" id="PTHR35149:SF1">
    <property type="entry name" value="DUF5655 DOMAIN-CONTAINING PROTEIN"/>
    <property type="match status" value="1"/>
</dbReference>
<dbReference type="Pfam" id="PF03235">
    <property type="entry name" value="GmrSD_N"/>
    <property type="match status" value="1"/>
</dbReference>
<dbReference type="AlphaFoldDB" id="A0A096AVC5"/>
<dbReference type="EMBL" id="JRNU01000054">
    <property type="protein sequence ID" value="KGF51038.1"/>
    <property type="molecule type" value="Genomic_DNA"/>
</dbReference>
<dbReference type="RefSeq" id="WP_019036893.1">
    <property type="nucleotide sequence ID" value="NZ_JRNU01000054.1"/>
</dbReference>
<dbReference type="InterPro" id="IPR036086">
    <property type="entry name" value="ParB/Sulfiredoxin_sf"/>
</dbReference>
<evidence type="ECO:0000313" key="3">
    <source>
        <dbReference type="Proteomes" id="UP000029614"/>
    </source>
</evidence>
<organism evidence="2 3">
    <name type="scientific">Prevotella amnii DNF00058</name>
    <dbReference type="NCBI Taxonomy" id="1401066"/>
    <lineage>
        <taxon>Bacteria</taxon>
        <taxon>Pseudomonadati</taxon>
        <taxon>Bacteroidota</taxon>
        <taxon>Bacteroidia</taxon>
        <taxon>Bacteroidales</taxon>
        <taxon>Prevotellaceae</taxon>
        <taxon>Prevotella</taxon>
    </lineage>
</organism>